<keyword evidence="5" id="KW-0175">Coiled coil</keyword>
<feature type="transmembrane region" description="Helical" evidence="7">
    <location>
        <begin position="171"/>
        <end position="190"/>
    </location>
</feature>
<feature type="region of interest" description="Disordered" evidence="6">
    <location>
        <begin position="1"/>
        <end position="155"/>
    </location>
</feature>
<feature type="domain" description="Guanylate cyclase" evidence="8">
    <location>
        <begin position="792"/>
        <end position="950"/>
    </location>
</feature>
<gene>
    <name evidence="9" type="ORF">PPERSA_02166</name>
</gene>
<evidence type="ECO:0000256" key="7">
    <source>
        <dbReference type="SAM" id="Phobius"/>
    </source>
</evidence>
<dbReference type="SUPFAM" id="SSF55073">
    <property type="entry name" value="Nucleotide cyclase"/>
    <property type="match status" value="1"/>
</dbReference>
<proteinExistence type="predicted"/>
<dbReference type="Proteomes" id="UP000054937">
    <property type="component" value="Unassembled WGS sequence"/>
</dbReference>
<evidence type="ECO:0000256" key="4">
    <source>
        <dbReference type="ARBA" id="ARBA00023136"/>
    </source>
</evidence>
<dbReference type="GO" id="GO:0035556">
    <property type="term" value="P:intracellular signal transduction"/>
    <property type="evidence" value="ECO:0007669"/>
    <property type="project" value="InterPro"/>
</dbReference>
<dbReference type="GO" id="GO:0016020">
    <property type="term" value="C:membrane"/>
    <property type="evidence" value="ECO:0007669"/>
    <property type="project" value="UniProtKB-SubCell"/>
</dbReference>
<evidence type="ECO:0000256" key="5">
    <source>
        <dbReference type="SAM" id="Coils"/>
    </source>
</evidence>
<dbReference type="EMBL" id="LDAU01000267">
    <property type="protein sequence ID" value="KRW98188.1"/>
    <property type="molecule type" value="Genomic_DNA"/>
</dbReference>
<dbReference type="PANTHER" id="PTHR43336">
    <property type="entry name" value="OXYGEN SENSOR HISTIDINE KINASE RESPONSE REGULATOR DEVS/DOSS"/>
    <property type="match status" value="1"/>
</dbReference>
<dbReference type="OMA" id="DWKGYRY"/>
<protein>
    <submittedName>
        <fullName evidence="9">Adenylyl cyclase class-3/4/guanylyl cyclase</fullName>
    </submittedName>
</protein>
<dbReference type="FunCoup" id="A0A0V0Q7J4">
    <property type="interactions" value="5"/>
</dbReference>
<evidence type="ECO:0000256" key="2">
    <source>
        <dbReference type="ARBA" id="ARBA00022692"/>
    </source>
</evidence>
<comment type="subcellular location">
    <subcellularLocation>
        <location evidence="1">Membrane</location>
        <topology evidence="1">Multi-pass membrane protein</topology>
    </subcellularLocation>
</comment>
<feature type="region of interest" description="Disordered" evidence="6">
    <location>
        <begin position="475"/>
        <end position="496"/>
    </location>
</feature>
<feature type="compositionally biased region" description="Low complexity" evidence="6">
    <location>
        <begin position="475"/>
        <end position="491"/>
    </location>
</feature>
<keyword evidence="10" id="KW-1185">Reference proteome</keyword>
<dbReference type="CDD" id="cd07302">
    <property type="entry name" value="CHD"/>
    <property type="match status" value="1"/>
</dbReference>
<evidence type="ECO:0000256" key="1">
    <source>
        <dbReference type="ARBA" id="ARBA00004141"/>
    </source>
</evidence>
<dbReference type="PROSITE" id="PS50125">
    <property type="entry name" value="GUANYLATE_CYCLASE_2"/>
    <property type="match status" value="1"/>
</dbReference>
<dbReference type="InterPro" id="IPR001054">
    <property type="entry name" value="A/G_cyclase"/>
</dbReference>
<feature type="compositionally biased region" description="Acidic residues" evidence="6">
    <location>
        <begin position="19"/>
        <end position="48"/>
    </location>
</feature>
<feature type="transmembrane region" description="Helical" evidence="7">
    <location>
        <begin position="206"/>
        <end position="225"/>
    </location>
</feature>
<keyword evidence="4 7" id="KW-0472">Membrane</keyword>
<dbReference type="OrthoDB" id="60033at2759"/>
<keyword evidence="3 7" id="KW-1133">Transmembrane helix</keyword>
<dbReference type="PANTHER" id="PTHR43336:SF3">
    <property type="entry name" value="GUANYLATE CYCLASE DOMAIN-CONTAINING PROTEIN"/>
    <property type="match status" value="1"/>
</dbReference>
<feature type="compositionally biased region" description="Low complexity" evidence="6">
    <location>
        <begin position="8"/>
        <end position="18"/>
    </location>
</feature>
<dbReference type="AlphaFoldDB" id="A0A0V0Q7J4"/>
<dbReference type="GO" id="GO:0009190">
    <property type="term" value="P:cyclic nucleotide biosynthetic process"/>
    <property type="evidence" value="ECO:0007669"/>
    <property type="project" value="InterPro"/>
</dbReference>
<name>A0A0V0Q7J4_PSEPJ</name>
<dbReference type="SUPFAM" id="SSF81324">
    <property type="entry name" value="Voltage-gated potassium channels"/>
    <property type="match status" value="1"/>
</dbReference>
<dbReference type="InParanoid" id="A0A0V0Q7J4"/>
<feature type="transmembrane region" description="Helical" evidence="7">
    <location>
        <begin position="232"/>
        <end position="255"/>
    </location>
</feature>
<comment type="caution">
    <text evidence="9">The sequence shown here is derived from an EMBL/GenBank/DDBJ whole genome shotgun (WGS) entry which is preliminary data.</text>
</comment>
<evidence type="ECO:0000256" key="3">
    <source>
        <dbReference type="ARBA" id="ARBA00022989"/>
    </source>
</evidence>
<dbReference type="Pfam" id="PF00211">
    <property type="entry name" value="Guanylate_cyc"/>
    <property type="match status" value="1"/>
</dbReference>
<keyword evidence="2 7" id="KW-0812">Transmembrane</keyword>
<sequence length="1141" mass="130543">MSEEDELSQQYNNYLNNNEESELEPYEDDENDQDNENDYENEDGEQNEDAFISQNEGDGFGKGTGSSPRQNLESEKTTNRGGGIKTETNNLIDRKLNQQKKSIIKNKNGDDAISQTKSQQNLEEQDENEKKQENQSNENSELNNEKNEVDDEQENQKEIVPLNWKEKLDKILEHNITTVVMTIITIYALFGDDVRILVTDANGDPYFWFLACVCFVAFTVEIFVASLVKKNYWLGFFFWLDILSTASLLLDIGWVSQSLFSSGSASSAANAAALARAGRASRVGTKAGRIVRIVRLVRLVKLYKHAQQALANEADNIEKYENEIQQQEQQQFGALDSQAPQSLRGIRKKSKLQNNLSQDENKGIEMVRKFRNKKNIQNEKQILQESNNIDVSQNENSQIIDKEKDGPSKPTPLNHQKILLKHPSSEEYQQDEKNNNNQKLIILEDKKKISLIQSNSRKDSNIALLSQQQVNQQAGQQGIQSQSSQNNTSQFQKKKTFNKSSNLTEGFKKTHEEEDFVPQETKVGQKLSDLTTQRVITLVMSIMVSVPVFSADTYIESTYSYGYALYNVLYFENNESLMSQAMEYYIAYHQDVRSKLIYAKLYGIDYECCSEFPNDIYPGDDVPDWEEMRTDDISYYTIGPSEDVKGYAIVDISSDNFINAILSICRTIFVSVILAGGAMLFSKDVEDLVLTPIEKMLQQVQLIASNPLEAAQIEEQQALAIKDLQEKGMQKELQKKQEQDKMETSILEQLIIKIGALLALGFGEAGSKIIAENMSKNGEVDPLIPGKKMMAVFGFCYIKHFNQVTEVLQEDVMVFVNEIAEITHGLVDKYCGQSNKNIGEAFLLVWSFSENQVKVEEQTNNMSLKESEYVKELCDLPILAFLKIIAALQINEKMDSYKKNKKLQENIPGFQIEMGYGLHIGWAIEGAIGSSFKIDASYLSPNVNMAARLEAATKQFGTMVLISGIYYNQLSQNTQQECRLIDRVTVKGSVQPMELYTIDVSLNNLQQRYDDFFQGKEKNKMPQKLTMDQKKRKRVFNRIKRNKLRNEIQQGKTHVSQIIWNDPEIQYLREIFLPEFYEIWEEAFKNYLDGDWEDALEKFEYTYDMIEGHKDGPSLVLINYIKNNGGKAPKDWNRFRKLTEK</sequence>
<reference evidence="9 10" key="1">
    <citation type="journal article" date="2015" name="Sci. Rep.">
        <title>Genome of the facultative scuticociliatosis pathogen Pseudocohnilembus persalinus provides insight into its virulence through horizontal gene transfer.</title>
        <authorList>
            <person name="Xiong J."/>
            <person name="Wang G."/>
            <person name="Cheng J."/>
            <person name="Tian M."/>
            <person name="Pan X."/>
            <person name="Warren A."/>
            <person name="Jiang C."/>
            <person name="Yuan D."/>
            <person name="Miao W."/>
        </authorList>
    </citation>
    <scope>NUCLEOTIDE SEQUENCE [LARGE SCALE GENOMIC DNA]</scope>
    <source>
        <strain evidence="9">36N120E</strain>
    </source>
</reference>
<feature type="coiled-coil region" evidence="5">
    <location>
        <begin position="303"/>
        <end position="330"/>
    </location>
</feature>
<dbReference type="Gene3D" id="3.30.70.1230">
    <property type="entry name" value="Nucleotide cyclase"/>
    <property type="match status" value="1"/>
</dbReference>
<evidence type="ECO:0000259" key="8">
    <source>
        <dbReference type="PROSITE" id="PS50125"/>
    </source>
</evidence>
<accession>A0A0V0Q7J4</accession>
<evidence type="ECO:0000313" key="9">
    <source>
        <dbReference type="EMBL" id="KRW98188.1"/>
    </source>
</evidence>
<evidence type="ECO:0000256" key="6">
    <source>
        <dbReference type="SAM" id="MobiDB-lite"/>
    </source>
</evidence>
<dbReference type="Gene3D" id="1.20.120.350">
    <property type="entry name" value="Voltage-gated potassium channels. Chain C"/>
    <property type="match status" value="1"/>
</dbReference>
<dbReference type="InterPro" id="IPR029787">
    <property type="entry name" value="Nucleotide_cyclase"/>
</dbReference>
<dbReference type="InterPro" id="IPR027359">
    <property type="entry name" value="Volt_channel_dom_sf"/>
</dbReference>
<organism evidence="9 10">
    <name type="scientific">Pseudocohnilembus persalinus</name>
    <name type="common">Ciliate</name>
    <dbReference type="NCBI Taxonomy" id="266149"/>
    <lineage>
        <taxon>Eukaryota</taxon>
        <taxon>Sar</taxon>
        <taxon>Alveolata</taxon>
        <taxon>Ciliophora</taxon>
        <taxon>Intramacronucleata</taxon>
        <taxon>Oligohymenophorea</taxon>
        <taxon>Scuticociliatia</taxon>
        <taxon>Philasterida</taxon>
        <taxon>Pseudocohnilembidae</taxon>
        <taxon>Pseudocohnilembus</taxon>
    </lineage>
</organism>
<evidence type="ECO:0000313" key="10">
    <source>
        <dbReference type="Proteomes" id="UP000054937"/>
    </source>
</evidence>